<sequence length="417" mass="48007">MVSQLTEGWMVKWNAERINLIDNGVSELPESPICSNLVLLFLQKNCDLMVIPPLFFECMPMLQVLDLSYTSIKTLPASISRLVSLQKLLLRGCELFTELPPEVGELSILQVLDMEGTEIMYLPEEIKELKNLLLLKLSFYGYGNSYRESKQISKMIPQGVLSDLFLLKELSIDVNPEDEEWIADLKDIIYELQNLKRLTKLKLYLPKVELLKRLTVSSFRFTVGCHEQRMISRLPHEVEEEFKKHETSLRYINGERIPTEIKKTLKRTSAFFLDRHCTVKKLSEFGNANMINLKLCLLVECNELKTIIDEKRDYKFEDCPKIKSVVSHESTMVESTHFLPALKKMSLLELPELVSISSGLCMAPKLERLVVFYCPKLESLSTIDSKDLKGEKFEGPISNELDRVILGKKKVFVMARC</sequence>
<keyword evidence="2" id="KW-1185">Reference proteome</keyword>
<dbReference type="Proteomes" id="UP001060215">
    <property type="component" value="Chromosome 3"/>
</dbReference>
<reference evidence="1 2" key="1">
    <citation type="journal article" date="2022" name="Plant J.">
        <title>Chromosome-level genome of Camellia lanceoleosa provides a valuable resource for understanding genome evolution and self-incompatibility.</title>
        <authorList>
            <person name="Gong W."/>
            <person name="Xiao S."/>
            <person name="Wang L."/>
            <person name="Liao Z."/>
            <person name="Chang Y."/>
            <person name="Mo W."/>
            <person name="Hu G."/>
            <person name="Li W."/>
            <person name="Zhao G."/>
            <person name="Zhu H."/>
            <person name="Hu X."/>
            <person name="Ji K."/>
            <person name="Xiang X."/>
            <person name="Song Q."/>
            <person name="Yuan D."/>
            <person name="Jin S."/>
            <person name="Zhang L."/>
        </authorList>
    </citation>
    <scope>NUCLEOTIDE SEQUENCE [LARGE SCALE GENOMIC DNA]</scope>
    <source>
        <strain evidence="1">SQ_2022a</strain>
    </source>
</reference>
<accession>A0ACC0IHV1</accession>
<evidence type="ECO:0000313" key="1">
    <source>
        <dbReference type="EMBL" id="KAI8025233.1"/>
    </source>
</evidence>
<dbReference type="EMBL" id="CM045760">
    <property type="protein sequence ID" value="KAI8025233.1"/>
    <property type="molecule type" value="Genomic_DNA"/>
</dbReference>
<evidence type="ECO:0000313" key="2">
    <source>
        <dbReference type="Proteomes" id="UP001060215"/>
    </source>
</evidence>
<comment type="caution">
    <text evidence="1">The sequence shown here is derived from an EMBL/GenBank/DDBJ whole genome shotgun (WGS) entry which is preliminary data.</text>
</comment>
<name>A0ACC0IHV1_9ERIC</name>
<proteinExistence type="predicted"/>
<organism evidence="1 2">
    <name type="scientific">Camellia lanceoleosa</name>
    <dbReference type="NCBI Taxonomy" id="1840588"/>
    <lineage>
        <taxon>Eukaryota</taxon>
        <taxon>Viridiplantae</taxon>
        <taxon>Streptophyta</taxon>
        <taxon>Embryophyta</taxon>
        <taxon>Tracheophyta</taxon>
        <taxon>Spermatophyta</taxon>
        <taxon>Magnoliopsida</taxon>
        <taxon>eudicotyledons</taxon>
        <taxon>Gunneridae</taxon>
        <taxon>Pentapetalae</taxon>
        <taxon>asterids</taxon>
        <taxon>Ericales</taxon>
        <taxon>Theaceae</taxon>
        <taxon>Camellia</taxon>
    </lineage>
</organism>
<gene>
    <name evidence="1" type="ORF">LOK49_LG02G02621</name>
</gene>
<protein>
    <submittedName>
        <fullName evidence="1">Disease resistance protein RPS2</fullName>
    </submittedName>
</protein>